<dbReference type="EMBL" id="JABBFX010000001">
    <property type="protein sequence ID" value="NML44148.1"/>
    <property type="molecule type" value="Genomic_DNA"/>
</dbReference>
<dbReference type="PIRSF" id="PIRSF017082">
    <property type="entry name" value="YflP"/>
    <property type="match status" value="1"/>
</dbReference>
<dbReference type="Gene3D" id="3.40.190.150">
    <property type="entry name" value="Bordetella uptake gene, domain 1"/>
    <property type="match status" value="1"/>
</dbReference>
<evidence type="ECO:0000256" key="1">
    <source>
        <dbReference type="ARBA" id="ARBA00006987"/>
    </source>
</evidence>
<evidence type="ECO:0000256" key="2">
    <source>
        <dbReference type="SAM" id="SignalP"/>
    </source>
</evidence>
<gene>
    <name evidence="3" type="ORF">HHL11_10335</name>
</gene>
<evidence type="ECO:0000313" key="4">
    <source>
        <dbReference type="Proteomes" id="UP000541185"/>
    </source>
</evidence>
<dbReference type="PANTHER" id="PTHR42928">
    <property type="entry name" value="TRICARBOXYLATE-BINDING PROTEIN"/>
    <property type="match status" value="1"/>
</dbReference>
<accession>A0A848H916</accession>
<evidence type="ECO:0000313" key="3">
    <source>
        <dbReference type="EMBL" id="NML44148.1"/>
    </source>
</evidence>
<dbReference type="PANTHER" id="PTHR42928:SF5">
    <property type="entry name" value="BLR1237 PROTEIN"/>
    <property type="match status" value="1"/>
</dbReference>
<organism evidence="3 4">
    <name type="scientific">Ramlibacter agri</name>
    <dbReference type="NCBI Taxonomy" id="2728837"/>
    <lineage>
        <taxon>Bacteria</taxon>
        <taxon>Pseudomonadati</taxon>
        <taxon>Pseudomonadota</taxon>
        <taxon>Betaproteobacteria</taxon>
        <taxon>Burkholderiales</taxon>
        <taxon>Comamonadaceae</taxon>
        <taxon>Ramlibacter</taxon>
    </lineage>
</organism>
<reference evidence="3 4" key="1">
    <citation type="submission" date="2020-04" db="EMBL/GenBank/DDBJ databases">
        <title>Ramlibacter sp. G-1-2-2 isolated from soil.</title>
        <authorList>
            <person name="Dahal R.H."/>
        </authorList>
    </citation>
    <scope>NUCLEOTIDE SEQUENCE [LARGE SCALE GENOMIC DNA]</scope>
    <source>
        <strain evidence="3 4">G-1-2-2</strain>
    </source>
</reference>
<dbReference type="Pfam" id="PF03401">
    <property type="entry name" value="TctC"/>
    <property type="match status" value="1"/>
</dbReference>
<dbReference type="SUPFAM" id="SSF53850">
    <property type="entry name" value="Periplasmic binding protein-like II"/>
    <property type="match status" value="1"/>
</dbReference>
<name>A0A848H916_9BURK</name>
<dbReference type="RefSeq" id="WP_169418303.1">
    <property type="nucleotide sequence ID" value="NZ_JABBFX010000001.1"/>
</dbReference>
<dbReference type="CDD" id="cd07012">
    <property type="entry name" value="PBP2_Bug_TTT"/>
    <property type="match status" value="1"/>
</dbReference>
<feature type="signal peptide" evidence="2">
    <location>
        <begin position="1"/>
        <end position="24"/>
    </location>
</feature>
<dbReference type="AlphaFoldDB" id="A0A848H916"/>
<keyword evidence="2" id="KW-0732">Signal</keyword>
<protein>
    <submittedName>
        <fullName evidence="3">Tripartite tricarboxylate transporter substrate binding protein</fullName>
    </submittedName>
</protein>
<dbReference type="Gene3D" id="3.40.190.10">
    <property type="entry name" value="Periplasmic binding protein-like II"/>
    <property type="match status" value="1"/>
</dbReference>
<dbReference type="InterPro" id="IPR042100">
    <property type="entry name" value="Bug_dom1"/>
</dbReference>
<keyword evidence="4" id="KW-1185">Reference proteome</keyword>
<proteinExistence type="inferred from homology"/>
<sequence length="322" mass="34251">MTTRRSAIAFGLASFASLAARAQAAWPTKPVRIIVPYPAGGVNDVVARMFAERLRPLLGQAIVVDNRAGAGGTIGMDAAAKADDGHTIAFAAISPLTLNPHLMKVQYDPLKDFVAVASVMYSPVYVLATPRFKGQSFADAIAQAKAQPGKVSIASSGYGTLGHVMIEQIRRKSGADLTHVPYKGGTQLVTDAAGGQFDLFVANPFAAINSLIAEGKLRVLAVTGPHRLPAMPQVPTLAELGFPEANLTSLFGFYAPASMPREHVQQLNAEINKVLADKDVQEQLRKLDNVPSPGTQQQFQAVIDKEFAANARIVKEANIKAE</sequence>
<comment type="similarity">
    <text evidence="1">Belongs to the UPF0065 (bug) family.</text>
</comment>
<feature type="chain" id="PRO_5032763491" evidence="2">
    <location>
        <begin position="25"/>
        <end position="322"/>
    </location>
</feature>
<dbReference type="Proteomes" id="UP000541185">
    <property type="component" value="Unassembled WGS sequence"/>
</dbReference>
<comment type="caution">
    <text evidence="3">The sequence shown here is derived from an EMBL/GenBank/DDBJ whole genome shotgun (WGS) entry which is preliminary data.</text>
</comment>
<dbReference type="InterPro" id="IPR005064">
    <property type="entry name" value="BUG"/>
</dbReference>